<dbReference type="InterPro" id="IPR051450">
    <property type="entry name" value="Gfo/Idh/MocA_Oxidoreductases"/>
</dbReference>
<dbReference type="Pfam" id="PF22725">
    <property type="entry name" value="GFO_IDH_MocA_C3"/>
    <property type="match status" value="1"/>
</dbReference>
<dbReference type="RefSeq" id="WP_262685669.1">
    <property type="nucleotide sequence ID" value="NZ_JAOQIO010000084.1"/>
</dbReference>
<comment type="caution">
    <text evidence="3">The sequence shown here is derived from an EMBL/GenBank/DDBJ whole genome shotgun (WGS) entry which is preliminary data.</text>
</comment>
<feature type="domain" description="GFO/IDH/MocA-like oxidoreductase" evidence="2">
    <location>
        <begin position="100"/>
        <end position="222"/>
    </location>
</feature>
<sequence length="306" mass="35135">MDVADENLKYAGELLQDKAIPMFHDHNEALSSVQADAVMIITPPQTHMTIAFDVMKAGLHIFLEKPLTYSFEDAVEFVRKYERYDKKVMINQNYRWTPEIQAMKQAIANGSIGDIGYIDYNFRRLHNSNVDTWRVHSGEFLFTDVSIHHFDLIRYLLECEPEYVTAQGIRPSWSWCEGITVGGAIFEFPKGVLMNYFGSLSDFGSSTTWNGEIRITGSEGAVELCNDIPYLCGKGGERQELPLPQMLYSSQGYSLHQFIYSIRHDMRPDTDLMDNIKSHLMVHTVIQSIHRNERVAYDDYLQALNP</sequence>
<gene>
    <name evidence="3" type="ORF">OB236_20685</name>
</gene>
<protein>
    <submittedName>
        <fullName evidence="3">Gfo/Idh/MocA family oxidoreductase</fullName>
    </submittedName>
</protein>
<dbReference type="Gene3D" id="3.30.360.10">
    <property type="entry name" value="Dihydrodipicolinate Reductase, domain 2"/>
    <property type="match status" value="1"/>
</dbReference>
<evidence type="ECO:0000259" key="2">
    <source>
        <dbReference type="Pfam" id="PF22725"/>
    </source>
</evidence>
<dbReference type="Gene3D" id="3.40.50.720">
    <property type="entry name" value="NAD(P)-binding Rossmann-like Domain"/>
    <property type="match status" value="1"/>
</dbReference>
<name>A0ABT2UIR0_9BACL</name>
<dbReference type="Pfam" id="PF01408">
    <property type="entry name" value="GFO_IDH_MocA"/>
    <property type="match status" value="1"/>
</dbReference>
<dbReference type="InterPro" id="IPR055170">
    <property type="entry name" value="GFO_IDH_MocA-like_dom"/>
</dbReference>
<organism evidence="3 4">
    <name type="scientific">Paenibacillus baimaensis</name>
    <dbReference type="NCBI Taxonomy" id="2982185"/>
    <lineage>
        <taxon>Bacteria</taxon>
        <taxon>Bacillati</taxon>
        <taxon>Bacillota</taxon>
        <taxon>Bacilli</taxon>
        <taxon>Bacillales</taxon>
        <taxon>Paenibacillaceae</taxon>
        <taxon>Paenibacillus</taxon>
    </lineage>
</organism>
<dbReference type="SUPFAM" id="SSF55347">
    <property type="entry name" value="Glyceraldehyde-3-phosphate dehydrogenase-like, C-terminal domain"/>
    <property type="match status" value="1"/>
</dbReference>
<dbReference type="SUPFAM" id="SSF51735">
    <property type="entry name" value="NAD(P)-binding Rossmann-fold domains"/>
    <property type="match status" value="1"/>
</dbReference>
<dbReference type="PANTHER" id="PTHR43377:SF2">
    <property type="entry name" value="BINDING ROSSMANN FOLD OXIDOREDUCTASE, PUTATIVE (AFU_ORTHOLOGUE AFUA_4G00560)-RELATED"/>
    <property type="match status" value="1"/>
</dbReference>
<evidence type="ECO:0000313" key="4">
    <source>
        <dbReference type="Proteomes" id="UP001652445"/>
    </source>
</evidence>
<evidence type="ECO:0000259" key="1">
    <source>
        <dbReference type="Pfam" id="PF01408"/>
    </source>
</evidence>
<dbReference type="PANTHER" id="PTHR43377">
    <property type="entry name" value="BILIVERDIN REDUCTASE A"/>
    <property type="match status" value="1"/>
</dbReference>
<reference evidence="3 4" key="1">
    <citation type="submission" date="2022-09" db="EMBL/GenBank/DDBJ databases">
        <authorList>
            <person name="Han X.L."/>
            <person name="Wang Q."/>
            <person name="Lu T."/>
        </authorList>
    </citation>
    <scope>NUCLEOTIDE SEQUENCE [LARGE SCALE GENOMIC DNA]</scope>
    <source>
        <strain evidence="3 4">WQ 127069</strain>
    </source>
</reference>
<evidence type="ECO:0000313" key="3">
    <source>
        <dbReference type="EMBL" id="MCU6794530.1"/>
    </source>
</evidence>
<accession>A0ABT2UIR0</accession>
<keyword evidence="4" id="KW-1185">Reference proteome</keyword>
<dbReference type="InterPro" id="IPR000683">
    <property type="entry name" value="Gfo/Idh/MocA-like_OxRdtase_N"/>
</dbReference>
<proteinExistence type="predicted"/>
<feature type="domain" description="Gfo/Idh/MocA-like oxidoreductase N-terminal" evidence="1">
    <location>
        <begin position="3"/>
        <end position="91"/>
    </location>
</feature>
<dbReference type="Proteomes" id="UP001652445">
    <property type="component" value="Unassembled WGS sequence"/>
</dbReference>
<dbReference type="EMBL" id="JAOQIO010000084">
    <property type="protein sequence ID" value="MCU6794530.1"/>
    <property type="molecule type" value="Genomic_DNA"/>
</dbReference>
<dbReference type="InterPro" id="IPR036291">
    <property type="entry name" value="NAD(P)-bd_dom_sf"/>
</dbReference>